<dbReference type="Proteomes" id="UP001607302">
    <property type="component" value="Unassembled WGS sequence"/>
</dbReference>
<proteinExistence type="predicted"/>
<protein>
    <submittedName>
        <fullName evidence="2">Uncharacterized protein</fullName>
    </submittedName>
</protein>
<evidence type="ECO:0000256" key="1">
    <source>
        <dbReference type="SAM" id="MobiDB-lite"/>
    </source>
</evidence>
<feature type="compositionally biased region" description="Acidic residues" evidence="1">
    <location>
        <begin position="30"/>
        <end position="52"/>
    </location>
</feature>
<gene>
    <name evidence="2" type="ORF">V1478_005841</name>
</gene>
<feature type="region of interest" description="Disordered" evidence="1">
    <location>
        <begin position="1"/>
        <end position="71"/>
    </location>
</feature>
<evidence type="ECO:0000313" key="2">
    <source>
        <dbReference type="EMBL" id="KAL2729551.1"/>
    </source>
</evidence>
<dbReference type="AlphaFoldDB" id="A0ABD2B9Y5"/>
<accession>A0ABD2B9Y5</accession>
<organism evidence="2 3">
    <name type="scientific">Vespula squamosa</name>
    <name type="common">Southern yellow jacket</name>
    <name type="synonym">Wasp</name>
    <dbReference type="NCBI Taxonomy" id="30214"/>
    <lineage>
        <taxon>Eukaryota</taxon>
        <taxon>Metazoa</taxon>
        <taxon>Ecdysozoa</taxon>
        <taxon>Arthropoda</taxon>
        <taxon>Hexapoda</taxon>
        <taxon>Insecta</taxon>
        <taxon>Pterygota</taxon>
        <taxon>Neoptera</taxon>
        <taxon>Endopterygota</taxon>
        <taxon>Hymenoptera</taxon>
        <taxon>Apocrita</taxon>
        <taxon>Aculeata</taxon>
        <taxon>Vespoidea</taxon>
        <taxon>Vespidae</taxon>
        <taxon>Vespinae</taxon>
        <taxon>Vespula</taxon>
    </lineage>
</organism>
<name>A0ABD2B9Y5_VESSQ</name>
<dbReference type="EMBL" id="JAUDFV010000130">
    <property type="protein sequence ID" value="KAL2729551.1"/>
    <property type="molecule type" value="Genomic_DNA"/>
</dbReference>
<comment type="caution">
    <text evidence="2">The sequence shown here is derived from an EMBL/GenBank/DDBJ whole genome shotgun (WGS) entry which is preliminary data.</text>
</comment>
<evidence type="ECO:0000313" key="3">
    <source>
        <dbReference type="Proteomes" id="UP001607302"/>
    </source>
</evidence>
<keyword evidence="3" id="KW-1185">Reference proteome</keyword>
<reference evidence="2 3" key="1">
    <citation type="journal article" date="2024" name="Ann. Entomol. Soc. Am.">
        <title>Genomic analyses of the southern and eastern yellowjacket wasps (Hymenoptera: Vespidae) reveal evolutionary signatures of social life.</title>
        <authorList>
            <person name="Catto M.A."/>
            <person name="Caine P.B."/>
            <person name="Orr S.E."/>
            <person name="Hunt B.G."/>
            <person name="Goodisman M.A.D."/>
        </authorList>
    </citation>
    <scope>NUCLEOTIDE SEQUENCE [LARGE SCALE GENOMIC DNA]</scope>
    <source>
        <strain evidence="2">233</strain>
        <tissue evidence="2">Head and thorax</tissue>
    </source>
</reference>
<sequence length="87" mass="10221">MVGGLKCPCPSRKRRTGSPDGEYERISFSFEDEDNDDYYYYEEEEEVEEEDNDQRKPPSTTGFKKDLYSMSKADPPMTVKLRLHSRL</sequence>